<organism evidence="1 2">
    <name type="scientific">Mucilaginibacter panaciglaebae</name>
    <dbReference type="NCBI Taxonomy" id="502331"/>
    <lineage>
        <taxon>Bacteria</taxon>
        <taxon>Pseudomonadati</taxon>
        <taxon>Bacteroidota</taxon>
        <taxon>Sphingobacteriia</taxon>
        <taxon>Sphingobacteriales</taxon>
        <taxon>Sphingobacteriaceae</taxon>
        <taxon>Mucilaginibacter</taxon>
    </lineage>
</organism>
<proteinExistence type="predicted"/>
<keyword evidence="2" id="KW-1185">Reference proteome</keyword>
<reference evidence="2" key="1">
    <citation type="journal article" date="2019" name="Int. J. Syst. Evol. Microbiol.">
        <title>The Global Catalogue of Microorganisms (GCM) 10K type strain sequencing project: providing services to taxonomists for standard genome sequencing and annotation.</title>
        <authorList>
            <consortium name="The Broad Institute Genomics Platform"/>
            <consortium name="The Broad Institute Genome Sequencing Center for Infectious Disease"/>
            <person name="Wu L."/>
            <person name="Ma J."/>
        </authorList>
    </citation>
    <scope>NUCLEOTIDE SEQUENCE [LARGE SCALE GENOMIC DNA]</scope>
    <source>
        <strain evidence="2">JCM 17085</strain>
    </source>
</reference>
<evidence type="ECO:0000313" key="1">
    <source>
        <dbReference type="EMBL" id="GAA4100507.1"/>
    </source>
</evidence>
<dbReference type="Proteomes" id="UP001500841">
    <property type="component" value="Unassembled WGS sequence"/>
</dbReference>
<dbReference type="RefSeq" id="WP_345105287.1">
    <property type="nucleotide sequence ID" value="NZ_BAABCV010000009.1"/>
</dbReference>
<name>A0ABP7WZ29_9SPHI</name>
<sequence length="56" mass="6570">MSNTGEADRKGKLTFEELRKYPGFELIEISDAEVVINNLYQLSLLFYEYYKSNISE</sequence>
<dbReference type="EMBL" id="BAABCV010000009">
    <property type="protein sequence ID" value="GAA4100507.1"/>
    <property type="molecule type" value="Genomic_DNA"/>
</dbReference>
<evidence type="ECO:0000313" key="2">
    <source>
        <dbReference type="Proteomes" id="UP001500841"/>
    </source>
</evidence>
<comment type="caution">
    <text evidence="1">The sequence shown here is derived from an EMBL/GenBank/DDBJ whole genome shotgun (WGS) entry which is preliminary data.</text>
</comment>
<accession>A0ABP7WZ29</accession>
<gene>
    <name evidence="1" type="ORF">GCM10022392_26370</name>
</gene>
<protein>
    <submittedName>
        <fullName evidence="1">Uncharacterized protein</fullName>
    </submittedName>
</protein>